<name>A0ABR4BEE4_9LECA</name>
<gene>
    <name evidence="1" type="ORF">ABVK25_004077</name>
</gene>
<dbReference type="Proteomes" id="UP001590951">
    <property type="component" value="Unassembled WGS sequence"/>
</dbReference>
<dbReference type="EMBL" id="JBHFEH010000010">
    <property type="protein sequence ID" value="KAL2055833.1"/>
    <property type="molecule type" value="Genomic_DNA"/>
</dbReference>
<accession>A0ABR4BEE4</accession>
<organism evidence="1 2">
    <name type="scientific">Lepraria finkii</name>
    <dbReference type="NCBI Taxonomy" id="1340010"/>
    <lineage>
        <taxon>Eukaryota</taxon>
        <taxon>Fungi</taxon>
        <taxon>Dikarya</taxon>
        <taxon>Ascomycota</taxon>
        <taxon>Pezizomycotina</taxon>
        <taxon>Lecanoromycetes</taxon>
        <taxon>OSLEUM clade</taxon>
        <taxon>Lecanoromycetidae</taxon>
        <taxon>Lecanorales</taxon>
        <taxon>Lecanorineae</taxon>
        <taxon>Stereocaulaceae</taxon>
        <taxon>Lepraria</taxon>
    </lineage>
</organism>
<reference evidence="1 2" key="1">
    <citation type="submission" date="2024-09" db="EMBL/GenBank/DDBJ databases">
        <title>Rethinking Asexuality: The Enigmatic Case of Functional Sexual Genes in Lepraria (Stereocaulaceae).</title>
        <authorList>
            <person name="Doellman M."/>
            <person name="Sun Y."/>
            <person name="Barcenas-Pena A."/>
            <person name="Lumbsch H.T."/>
            <person name="Grewe F."/>
        </authorList>
    </citation>
    <scope>NUCLEOTIDE SEQUENCE [LARGE SCALE GENOMIC DNA]</scope>
    <source>
        <strain evidence="1 2">Grewe 0041</strain>
    </source>
</reference>
<evidence type="ECO:0000313" key="1">
    <source>
        <dbReference type="EMBL" id="KAL2055833.1"/>
    </source>
</evidence>
<evidence type="ECO:0000313" key="2">
    <source>
        <dbReference type="Proteomes" id="UP001590951"/>
    </source>
</evidence>
<comment type="caution">
    <text evidence="1">The sequence shown here is derived from an EMBL/GenBank/DDBJ whole genome shotgun (WGS) entry which is preliminary data.</text>
</comment>
<proteinExistence type="predicted"/>
<protein>
    <submittedName>
        <fullName evidence="1">Uncharacterized protein</fullName>
    </submittedName>
</protein>
<sequence length="171" mass="18955">MLVLQQIAGGRQKQGAGIDPWALQAVPQEPLAGTKSKEIVPRSKSKRKASVGWIFDDGFTLRNDDILKSTTVTSSEGENLTLEPRSKPMVPIRWKFHDGIIFKADESPKNGDFTSETKSKRMIPIGLSFYDGLSIRPDGSVKAISKVTGKREEVVHRSKSKRIIPIGWTSH</sequence>
<keyword evidence="2" id="KW-1185">Reference proteome</keyword>